<dbReference type="EMBL" id="JAYMRU010000004">
    <property type="protein sequence ID" value="MEM5400087.1"/>
    <property type="molecule type" value="Genomic_DNA"/>
</dbReference>
<accession>A0ACC6REY2</accession>
<comment type="caution">
    <text evidence="1">The sequence shown here is derived from an EMBL/GenBank/DDBJ whole genome shotgun (WGS) entry which is preliminary data.</text>
</comment>
<proteinExistence type="predicted"/>
<keyword evidence="2" id="KW-1185">Reference proteome</keyword>
<reference evidence="1" key="1">
    <citation type="submission" date="2024-01" db="EMBL/GenBank/DDBJ databases">
        <title>The diversity of rhizobia nodulating Mimosa spp. in eleven states of Brazil covering several biomes is determined by host plant, location, and edaphic factors.</title>
        <authorList>
            <person name="Rouws L."/>
            <person name="Barauna A."/>
            <person name="Beukes C."/>
            <person name="De Faria S.M."/>
            <person name="Gross E."/>
            <person name="Dos Reis Junior F.B."/>
            <person name="Simon M."/>
            <person name="Maluk M."/>
            <person name="Odee D.W."/>
            <person name="Kenicer G."/>
            <person name="Young J.P.W."/>
            <person name="Reis V.M."/>
            <person name="Zilli J."/>
            <person name="James E.K."/>
        </authorList>
    </citation>
    <scope>NUCLEOTIDE SEQUENCE</scope>
    <source>
        <strain evidence="1">JPY452</strain>
    </source>
</reference>
<dbReference type="Proteomes" id="UP001392318">
    <property type="component" value="Unassembled WGS sequence"/>
</dbReference>
<evidence type="ECO:0000313" key="2">
    <source>
        <dbReference type="Proteomes" id="UP001392318"/>
    </source>
</evidence>
<gene>
    <name evidence="1" type="ORF">VSR83_08315</name>
</gene>
<evidence type="ECO:0000313" key="1">
    <source>
        <dbReference type="EMBL" id="MEM5400087.1"/>
    </source>
</evidence>
<sequence>MKDIIAESQGTSAEDCATHAVPRSDADRASRGAAARSPSNWAWATPTSQYDWMDGHAPFAALD</sequence>
<organism evidence="1 2">
    <name type="scientific">Paraburkholderia unamae</name>
    <dbReference type="NCBI Taxonomy" id="219649"/>
    <lineage>
        <taxon>Bacteria</taxon>
        <taxon>Pseudomonadati</taxon>
        <taxon>Pseudomonadota</taxon>
        <taxon>Betaproteobacteria</taxon>
        <taxon>Burkholderiales</taxon>
        <taxon>Burkholderiaceae</taxon>
        <taxon>Paraburkholderia</taxon>
    </lineage>
</organism>
<protein>
    <submittedName>
        <fullName evidence="1">Uncharacterized protein</fullName>
    </submittedName>
</protein>
<name>A0ACC6REY2_9BURK</name>